<dbReference type="RefSeq" id="XP_009837827.1">
    <property type="nucleotide sequence ID" value="XM_009839525.1"/>
</dbReference>
<dbReference type="SUPFAM" id="SSF48403">
    <property type="entry name" value="Ankyrin repeat"/>
    <property type="match status" value="1"/>
</dbReference>
<dbReference type="InterPro" id="IPR002110">
    <property type="entry name" value="Ankyrin_rpt"/>
</dbReference>
<evidence type="ECO:0000256" key="1">
    <source>
        <dbReference type="PROSITE-ProRule" id="PRU00023"/>
    </source>
</evidence>
<dbReference type="PROSITE" id="PS50088">
    <property type="entry name" value="ANK_REPEAT"/>
    <property type="match status" value="2"/>
</dbReference>
<name>W4G0Q6_APHAT</name>
<dbReference type="AlphaFoldDB" id="W4G0Q6"/>
<dbReference type="OrthoDB" id="90295at2759"/>
<feature type="region of interest" description="Disordered" evidence="2">
    <location>
        <begin position="1"/>
        <end position="38"/>
    </location>
</feature>
<feature type="repeat" description="ANK" evidence="1">
    <location>
        <begin position="127"/>
        <end position="147"/>
    </location>
</feature>
<feature type="repeat" description="ANK" evidence="1">
    <location>
        <begin position="94"/>
        <end position="126"/>
    </location>
</feature>
<dbReference type="PANTHER" id="PTHR22677">
    <property type="entry name" value="ANKYRIN REPEAT DOMAIN-CONTAINING PROTEIN 60"/>
    <property type="match status" value="1"/>
</dbReference>
<dbReference type="EMBL" id="KI913153">
    <property type="protein sequence ID" value="ETV72599.1"/>
    <property type="molecule type" value="Genomic_DNA"/>
</dbReference>
<sequence length="241" mass="26309">MAPKERHYLTSPSLIANKRTRGQPCTPPATEARSSRDVMNGGIDQGPLIAGLITFPACIHVIDAEGRTALDVGKNLKTTVATDMNQSVAVVQECGRTLLAMAAMRGNVEIVQEALDHGAKVNAPDDMGNSPLHLAVMNGMVRVVRRLASLPKCQLSTRTVEKRGGGDDLALWIKANHERPFLQHLVRSLGGCSRATCLKFLASLAKIDVDSKKTSHRFHLILDNHEKFQKDSVYLDGVDRR</sequence>
<keyword evidence="1" id="KW-0040">ANK repeat</keyword>
<dbReference type="Gene3D" id="1.25.40.20">
    <property type="entry name" value="Ankyrin repeat-containing domain"/>
    <property type="match status" value="1"/>
</dbReference>
<evidence type="ECO:0000313" key="3">
    <source>
        <dbReference type="EMBL" id="ETV72599.1"/>
    </source>
</evidence>
<protein>
    <submittedName>
        <fullName evidence="3">Uncharacterized protein</fullName>
    </submittedName>
</protein>
<dbReference type="PANTHER" id="PTHR22677:SF4">
    <property type="entry name" value="USHER SYNDROME TYPE-1G PROTEIN-LIKE PROTEIN"/>
    <property type="match status" value="1"/>
</dbReference>
<evidence type="ECO:0000256" key="2">
    <source>
        <dbReference type="SAM" id="MobiDB-lite"/>
    </source>
</evidence>
<dbReference type="InterPro" id="IPR039323">
    <property type="entry name" value="ANKRD_45/46/60"/>
</dbReference>
<proteinExistence type="predicted"/>
<reference evidence="3" key="1">
    <citation type="submission" date="2013-12" db="EMBL/GenBank/DDBJ databases">
        <title>The Genome Sequence of Aphanomyces astaci APO3.</title>
        <authorList>
            <consortium name="The Broad Institute Genomics Platform"/>
            <person name="Russ C."/>
            <person name="Tyler B."/>
            <person name="van West P."/>
            <person name="Dieguez-Uribeondo J."/>
            <person name="Young S.K."/>
            <person name="Zeng Q."/>
            <person name="Gargeya S."/>
            <person name="Fitzgerald M."/>
            <person name="Abouelleil A."/>
            <person name="Alvarado L."/>
            <person name="Chapman S.B."/>
            <person name="Gainer-Dewar J."/>
            <person name="Goldberg J."/>
            <person name="Griggs A."/>
            <person name="Gujja S."/>
            <person name="Hansen M."/>
            <person name="Howarth C."/>
            <person name="Imamovic A."/>
            <person name="Ireland A."/>
            <person name="Larimer J."/>
            <person name="McCowan C."/>
            <person name="Murphy C."/>
            <person name="Pearson M."/>
            <person name="Poon T.W."/>
            <person name="Priest M."/>
            <person name="Roberts A."/>
            <person name="Saif S."/>
            <person name="Shea T."/>
            <person name="Sykes S."/>
            <person name="Wortman J."/>
            <person name="Nusbaum C."/>
            <person name="Birren B."/>
        </authorList>
    </citation>
    <scope>NUCLEOTIDE SEQUENCE [LARGE SCALE GENOMIC DNA]</scope>
    <source>
        <strain evidence="3">APO3</strain>
    </source>
</reference>
<dbReference type="SMART" id="SM00248">
    <property type="entry name" value="ANK"/>
    <property type="match status" value="2"/>
</dbReference>
<dbReference type="InterPro" id="IPR036770">
    <property type="entry name" value="Ankyrin_rpt-contain_sf"/>
</dbReference>
<accession>W4G0Q6</accession>
<gene>
    <name evidence="3" type="ORF">H257_12357</name>
</gene>
<dbReference type="Pfam" id="PF12796">
    <property type="entry name" value="Ank_2"/>
    <property type="match status" value="1"/>
</dbReference>
<dbReference type="GeneID" id="20814353"/>
<organism evidence="3">
    <name type="scientific">Aphanomyces astaci</name>
    <name type="common">Crayfish plague agent</name>
    <dbReference type="NCBI Taxonomy" id="112090"/>
    <lineage>
        <taxon>Eukaryota</taxon>
        <taxon>Sar</taxon>
        <taxon>Stramenopiles</taxon>
        <taxon>Oomycota</taxon>
        <taxon>Saprolegniomycetes</taxon>
        <taxon>Saprolegniales</taxon>
        <taxon>Verrucalvaceae</taxon>
        <taxon>Aphanomyces</taxon>
    </lineage>
</organism>
<dbReference type="VEuPathDB" id="FungiDB:H257_12357"/>
<dbReference type="PROSITE" id="PS50297">
    <property type="entry name" value="ANK_REP_REGION"/>
    <property type="match status" value="2"/>
</dbReference>